<evidence type="ECO:0000313" key="3">
    <source>
        <dbReference type="Proteomes" id="UP001597297"/>
    </source>
</evidence>
<feature type="compositionally biased region" description="Basic and acidic residues" evidence="1">
    <location>
        <begin position="10"/>
        <end position="20"/>
    </location>
</feature>
<feature type="region of interest" description="Disordered" evidence="1">
    <location>
        <begin position="1"/>
        <end position="20"/>
    </location>
</feature>
<gene>
    <name evidence="2" type="ORF">ACFSQZ_03085</name>
</gene>
<evidence type="ECO:0000313" key="2">
    <source>
        <dbReference type="EMBL" id="MFD2275443.1"/>
    </source>
</evidence>
<proteinExistence type="predicted"/>
<dbReference type="Proteomes" id="UP001597297">
    <property type="component" value="Unassembled WGS sequence"/>
</dbReference>
<dbReference type="RefSeq" id="WP_377092662.1">
    <property type="nucleotide sequence ID" value="NZ_JBHSJM010000001.1"/>
</dbReference>
<accession>A0ABW5E0M0</accession>
<evidence type="ECO:0000256" key="1">
    <source>
        <dbReference type="SAM" id="MobiDB-lite"/>
    </source>
</evidence>
<organism evidence="2 3">
    <name type="scientific">Rubritalea spongiae</name>
    <dbReference type="NCBI Taxonomy" id="430797"/>
    <lineage>
        <taxon>Bacteria</taxon>
        <taxon>Pseudomonadati</taxon>
        <taxon>Verrucomicrobiota</taxon>
        <taxon>Verrucomicrobiia</taxon>
        <taxon>Verrucomicrobiales</taxon>
        <taxon>Rubritaleaceae</taxon>
        <taxon>Rubritalea</taxon>
    </lineage>
</organism>
<sequence length="64" mass="7210">MNTPAIQTTDSDHTFDSRRLSSDVSRACDNFLKSRGLPTGQEARRQAIVSSFRKRKQTPQKTAN</sequence>
<dbReference type="EMBL" id="JBHUJC010000010">
    <property type="protein sequence ID" value="MFD2275443.1"/>
    <property type="molecule type" value="Genomic_DNA"/>
</dbReference>
<comment type="caution">
    <text evidence="2">The sequence shown here is derived from an EMBL/GenBank/DDBJ whole genome shotgun (WGS) entry which is preliminary data.</text>
</comment>
<reference evidence="3" key="1">
    <citation type="journal article" date="2019" name="Int. J. Syst. Evol. Microbiol.">
        <title>The Global Catalogue of Microorganisms (GCM) 10K type strain sequencing project: providing services to taxonomists for standard genome sequencing and annotation.</title>
        <authorList>
            <consortium name="The Broad Institute Genomics Platform"/>
            <consortium name="The Broad Institute Genome Sequencing Center for Infectious Disease"/>
            <person name="Wu L."/>
            <person name="Ma J."/>
        </authorList>
    </citation>
    <scope>NUCLEOTIDE SEQUENCE [LARGE SCALE GENOMIC DNA]</scope>
    <source>
        <strain evidence="3">JCM 16545</strain>
    </source>
</reference>
<name>A0ABW5E0M0_9BACT</name>
<protein>
    <submittedName>
        <fullName evidence="2">Uncharacterized protein</fullName>
    </submittedName>
</protein>
<keyword evidence="3" id="KW-1185">Reference proteome</keyword>